<evidence type="ECO:0000256" key="11">
    <source>
        <dbReference type="ARBA" id="ARBA00023136"/>
    </source>
</evidence>
<evidence type="ECO:0000256" key="7">
    <source>
        <dbReference type="ARBA" id="ARBA00022898"/>
    </source>
</evidence>
<comment type="similarity">
    <text evidence="13">Belongs to the group II decarboxylase family. Sphingosine-1-phosphate lyase subfamily.</text>
</comment>
<organism evidence="18 19">
    <name type="scientific">Cavenderia fasciculata</name>
    <name type="common">Slime mold</name>
    <name type="synonym">Dictyostelium fasciculatum</name>
    <dbReference type="NCBI Taxonomy" id="261658"/>
    <lineage>
        <taxon>Eukaryota</taxon>
        <taxon>Amoebozoa</taxon>
        <taxon>Evosea</taxon>
        <taxon>Eumycetozoa</taxon>
        <taxon>Dictyostelia</taxon>
        <taxon>Acytosteliales</taxon>
        <taxon>Cavenderiaceae</taxon>
        <taxon>Cavenderia</taxon>
    </lineage>
</organism>
<keyword evidence="11" id="KW-0472">Membrane</keyword>
<dbReference type="SUPFAM" id="SSF53383">
    <property type="entry name" value="PLP-dependent transferases"/>
    <property type="match status" value="1"/>
</dbReference>
<dbReference type="KEGG" id="dfa:DFA_08508"/>
<comment type="pathway">
    <text evidence="4">Sphingolipid metabolism.</text>
</comment>
<evidence type="ECO:0000256" key="9">
    <source>
        <dbReference type="ARBA" id="ARBA00022989"/>
    </source>
</evidence>
<keyword evidence="6" id="KW-0256">Endoplasmic reticulum</keyword>
<dbReference type="InterPro" id="IPR002129">
    <property type="entry name" value="PyrdxlP-dep_de-COase"/>
</dbReference>
<dbReference type="FunFam" id="3.40.640.10:FF:000020">
    <property type="entry name" value="sphingosine-1-phosphate lyase 1"/>
    <property type="match status" value="1"/>
</dbReference>
<evidence type="ECO:0000256" key="4">
    <source>
        <dbReference type="ARBA" id="ARBA00004991"/>
    </source>
</evidence>
<dbReference type="EMBL" id="GL883021">
    <property type="protein sequence ID" value="EGG17512.1"/>
    <property type="molecule type" value="Genomic_DNA"/>
</dbReference>
<keyword evidence="7 16" id="KW-0663">Pyridoxal phosphate</keyword>
<dbReference type="PANTHER" id="PTHR42735">
    <property type="match status" value="1"/>
</dbReference>
<dbReference type="Pfam" id="PF00282">
    <property type="entry name" value="Pyridoxal_deC"/>
    <property type="match status" value="1"/>
</dbReference>
<dbReference type="EC" id="4.1.2.27" evidence="14"/>
<feature type="modified residue" description="N6-(pyridoxal phosphate)lysine" evidence="16">
    <location>
        <position position="350"/>
    </location>
</feature>
<evidence type="ECO:0000256" key="5">
    <source>
        <dbReference type="ARBA" id="ARBA00022692"/>
    </source>
</evidence>
<dbReference type="PANTHER" id="PTHR42735:SF9">
    <property type="entry name" value="SPHINGOSINE-1-PHOSPHATE LYASE"/>
    <property type="match status" value="1"/>
</dbReference>
<evidence type="ECO:0000256" key="10">
    <source>
        <dbReference type="ARBA" id="ARBA00023098"/>
    </source>
</evidence>
<proteinExistence type="inferred from homology"/>
<evidence type="ECO:0000256" key="14">
    <source>
        <dbReference type="ARBA" id="ARBA00038965"/>
    </source>
</evidence>
<evidence type="ECO:0000256" key="3">
    <source>
        <dbReference type="ARBA" id="ARBA00004760"/>
    </source>
</evidence>
<dbReference type="InterPro" id="IPR015424">
    <property type="entry name" value="PyrdxlP-dep_Trfase"/>
</dbReference>
<keyword evidence="12 17" id="KW-0456">Lyase</keyword>
<comment type="subcellular location">
    <subcellularLocation>
        <location evidence="2">Endoplasmic reticulum membrane</location>
        <topology evidence="2">Single-pass membrane protein</topology>
    </subcellularLocation>
</comment>
<dbReference type="InterPro" id="IPR015421">
    <property type="entry name" value="PyrdxlP-dep_Trfase_major"/>
</dbReference>
<evidence type="ECO:0000256" key="13">
    <source>
        <dbReference type="ARBA" id="ARBA00038302"/>
    </source>
</evidence>
<sequence length="555" mass="61510">MNKGVATILVADELIKYIRSLDDRITIFLSNESKIRIYEHIFALIALGYFANKLSNLSVDQVKKTVWRWSKKLFPSYHLKIANEIGAEVDKVIKDSFPPIQGLEEQRSLPQDGLSNKEVMRRLKLLHDSDVDIRKGQLFAYVYPTNEKHEKLVVDAQNMFIHLNALNPTAFPSLRRMEVEVVQMAINMLNGDSLCRGTMTSGGTESILMAMKAYRDYALENRGISKPEVVLPISAHPAFEKAAKYFGIKLRYIELVTDDNSHRVNIEKMKRAINRNTILLVASAPQYPHGILDPVEELAKIAKSYSLPLHVDACIGGFFLPFLESAGYKLPCLFDFRVDGVTSISADIHKYGYATKGSSVILFKSDDYRKYQFMAYTGWPGGIFVSPSVLGTRAGGNIAAAWTSIVSLGHKGFQSNVANIMKTSKAIQEGIKSIKGIQVIGNPVMSIIAFCASPSSGADPLLNIHAVADVMQSKYGWKLERQHKPSCIHMTLTPSHVGIESTFIGHLQDAVQVVLGDPSLANKGSAAMYNGISNIPLTQIADDFLIDFMAKTYTL</sequence>
<evidence type="ECO:0000256" key="8">
    <source>
        <dbReference type="ARBA" id="ARBA00022919"/>
    </source>
</evidence>
<dbReference type="Gene3D" id="6.10.140.2150">
    <property type="match status" value="1"/>
</dbReference>
<keyword evidence="19" id="KW-1185">Reference proteome</keyword>
<dbReference type="OMA" id="WPGGLFV"/>
<keyword evidence="5" id="KW-0812">Transmembrane</keyword>
<protein>
    <recommendedName>
        <fullName evidence="14">sphinganine-1-phosphate aldolase</fullName>
        <ecNumber evidence="14">4.1.2.27</ecNumber>
    </recommendedName>
    <alternativeName>
        <fullName evidence="15">Sphingosine-1-phosphate aldolase</fullName>
    </alternativeName>
</protein>
<evidence type="ECO:0000256" key="2">
    <source>
        <dbReference type="ARBA" id="ARBA00004389"/>
    </source>
</evidence>
<evidence type="ECO:0000256" key="16">
    <source>
        <dbReference type="PIRSR" id="PIRSR602129-50"/>
    </source>
</evidence>
<dbReference type="OrthoDB" id="10254570at2759"/>
<dbReference type="AlphaFoldDB" id="F4Q2P5"/>
<evidence type="ECO:0000256" key="15">
    <source>
        <dbReference type="ARBA" id="ARBA00042568"/>
    </source>
</evidence>
<reference evidence="19" key="1">
    <citation type="journal article" date="2011" name="Genome Res.">
        <title>Phylogeny-wide analysis of social amoeba genomes highlights ancient origins for complex intercellular communication.</title>
        <authorList>
            <person name="Heidel A.J."/>
            <person name="Lawal H.M."/>
            <person name="Felder M."/>
            <person name="Schilde C."/>
            <person name="Helps N.R."/>
            <person name="Tunggal B."/>
            <person name="Rivero F."/>
            <person name="John U."/>
            <person name="Schleicher M."/>
            <person name="Eichinger L."/>
            <person name="Platzer M."/>
            <person name="Noegel A.A."/>
            <person name="Schaap P."/>
            <person name="Gloeckner G."/>
        </authorList>
    </citation>
    <scope>NUCLEOTIDE SEQUENCE [LARGE SCALE GENOMIC DNA]</scope>
    <source>
        <strain evidence="19">SH3</strain>
    </source>
</reference>
<dbReference type="GO" id="GO:0030170">
    <property type="term" value="F:pyridoxal phosphate binding"/>
    <property type="evidence" value="ECO:0007669"/>
    <property type="project" value="InterPro"/>
</dbReference>
<dbReference type="STRING" id="1054147.F4Q2P5"/>
<comment type="cofactor">
    <cofactor evidence="1 16 17">
        <name>pyridoxal 5'-phosphate</name>
        <dbReference type="ChEBI" id="CHEBI:597326"/>
    </cofactor>
</comment>
<accession>F4Q2P5</accession>
<evidence type="ECO:0000256" key="12">
    <source>
        <dbReference type="ARBA" id="ARBA00023239"/>
    </source>
</evidence>
<evidence type="ECO:0000256" key="6">
    <source>
        <dbReference type="ARBA" id="ARBA00022824"/>
    </source>
</evidence>
<gene>
    <name evidence="18" type="primary">sglB</name>
    <name evidence="18" type="ORF">DFA_08508</name>
</gene>
<keyword evidence="10" id="KW-0443">Lipid metabolism</keyword>
<dbReference type="GO" id="GO:0008117">
    <property type="term" value="F:sphinganine-1-phosphate aldolase activity"/>
    <property type="evidence" value="ECO:0007669"/>
    <property type="project" value="UniProtKB-EC"/>
</dbReference>
<dbReference type="GO" id="GO:0019752">
    <property type="term" value="P:carboxylic acid metabolic process"/>
    <property type="evidence" value="ECO:0007669"/>
    <property type="project" value="InterPro"/>
</dbReference>
<dbReference type="Gene3D" id="3.90.1150.10">
    <property type="entry name" value="Aspartate Aminotransferase, domain 1"/>
    <property type="match status" value="1"/>
</dbReference>
<dbReference type="RefSeq" id="XP_004355996.1">
    <property type="nucleotide sequence ID" value="XM_004355943.1"/>
</dbReference>
<dbReference type="GO" id="GO:0006665">
    <property type="term" value="P:sphingolipid metabolic process"/>
    <property type="evidence" value="ECO:0007669"/>
    <property type="project" value="UniProtKB-KW"/>
</dbReference>
<evidence type="ECO:0000256" key="17">
    <source>
        <dbReference type="RuleBase" id="RU000382"/>
    </source>
</evidence>
<evidence type="ECO:0000313" key="19">
    <source>
        <dbReference type="Proteomes" id="UP000007797"/>
    </source>
</evidence>
<comment type="pathway">
    <text evidence="3">Lipid metabolism; sphingolipid metabolism.</text>
</comment>
<dbReference type="Gene3D" id="3.40.640.10">
    <property type="entry name" value="Type I PLP-dependent aspartate aminotransferase-like (Major domain)"/>
    <property type="match status" value="1"/>
</dbReference>
<name>F4Q2P5_CACFS</name>
<evidence type="ECO:0000313" key="18">
    <source>
        <dbReference type="EMBL" id="EGG17512.1"/>
    </source>
</evidence>
<keyword evidence="9" id="KW-1133">Transmembrane helix</keyword>
<evidence type="ECO:0000256" key="1">
    <source>
        <dbReference type="ARBA" id="ARBA00001933"/>
    </source>
</evidence>
<keyword evidence="8" id="KW-0746">Sphingolipid metabolism</keyword>
<dbReference type="InterPro" id="IPR050477">
    <property type="entry name" value="GrpII_AminoAcid_Decarb"/>
</dbReference>
<dbReference type="GO" id="GO:0005789">
    <property type="term" value="C:endoplasmic reticulum membrane"/>
    <property type="evidence" value="ECO:0007669"/>
    <property type="project" value="UniProtKB-SubCell"/>
</dbReference>
<dbReference type="InterPro" id="IPR015422">
    <property type="entry name" value="PyrdxlP-dep_Trfase_small"/>
</dbReference>
<dbReference type="Proteomes" id="UP000007797">
    <property type="component" value="Unassembled WGS sequence"/>
</dbReference>
<dbReference type="GeneID" id="14869664"/>